<dbReference type="PANTHER" id="PTHR46082:SF6">
    <property type="entry name" value="AAA+ ATPASE DOMAIN-CONTAINING PROTEIN-RELATED"/>
    <property type="match status" value="1"/>
</dbReference>
<organism evidence="3 4">
    <name type="scientific">Serendipita indica (strain DSM 11827)</name>
    <name type="common">Root endophyte fungus</name>
    <name type="synonym">Piriformospora indica</name>
    <dbReference type="NCBI Taxonomy" id="1109443"/>
    <lineage>
        <taxon>Eukaryota</taxon>
        <taxon>Fungi</taxon>
        <taxon>Dikarya</taxon>
        <taxon>Basidiomycota</taxon>
        <taxon>Agaricomycotina</taxon>
        <taxon>Agaricomycetes</taxon>
        <taxon>Sebacinales</taxon>
        <taxon>Serendipitaceae</taxon>
        <taxon>Serendipita</taxon>
    </lineage>
</organism>
<dbReference type="STRING" id="1109443.G4TTB2"/>
<dbReference type="AlphaFoldDB" id="G4TTB2"/>
<dbReference type="EMBL" id="CAFZ01000326">
    <property type="protein sequence ID" value="CCA74555.1"/>
    <property type="molecule type" value="Genomic_DNA"/>
</dbReference>
<feature type="region of interest" description="Disordered" evidence="1">
    <location>
        <begin position="19"/>
        <end position="50"/>
    </location>
</feature>
<dbReference type="SUPFAM" id="SSF53474">
    <property type="entry name" value="alpha/beta-Hydrolases"/>
    <property type="match status" value="1"/>
</dbReference>
<dbReference type="InterPro" id="IPR053137">
    <property type="entry name" value="NLR-like"/>
</dbReference>
<dbReference type="InterPro" id="IPR027417">
    <property type="entry name" value="P-loop_NTPase"/>
</dbReference>
<proteinExistence type="predicted"/>
<dbReference type="InterPro" id="IPR019734">
    <property type="entry name" value="TPR_rpt"/>
</dbReference>
<dbReference type="eggNOG" id="KOG1840">
    <property type="taxonomic scope" value="Eukaryota"/>
</dbReference>
<dbReference type="Pfam" id="PF00931">
    <property type="entry name" value="NB-ARC"/>
    <property type="match status" value="1"/>
</dbReference>
<dbReference type="InParanoid" id="G4TTB2"/>
<dbReference type="OrthoDB" id="5086500at2759"/>
<evidence type="ECO:0000313" key="3">
    <source>
        <dbReference type="EMBL" id="CCA74555.1"/>
    </source>
</evidence>
<protein>
    <submittedName>
        <fullName evidence="3">Related to kinesin light chain</fullName>
    </submittedName>
</protein>
<name>G4TTB2_SERID</name>
<accession>G4TTB2</accession>
<evidence type="ECO:0000259" key="2">
    <source>
        <dbReference type="Pfam" id="PF00931"/>
    </source>
</evidence>
<feature type="domain" description="NB-ARC" evidence="2">
    <location>
        <begin position="364"/>
        <end position="513"/>
    </location>
</feature>
<keyword evidence="4" id="KW-1185">Reference proteome</keyword>
<dbReference type="Proteomes" id="UP000007148">
    <property type="component" value="Unassembled WGS sequence"/>
</dbReference>
<dbReference type="HOGENOM" id="CLU_000288_125_13_1"/>
<dbReference type="PANTHER" id="PTHR46082">
    <property type="entry name" value="ATP/GTP-BINDING PROTEIN-RELATED"/>
    <property type="match status" value="1"/>
</dbReference>
<dbReference type="InterPro" id="IPR011990">
    <property type="entry name" value="TPR-like_helical_dom_sf"/>
</dbReference>
<dbReference type="Gene3D" id="1.25.40.10">
    <property type="entry name" value="Tetratricopeptide repeat domain"/>
    <property type="match status" value="2"/>
</dbReference>
<evidence type="ECO:0000256" key="1">
    <source>
        <dbReference type="SAM" id="MobiDB-lite"/>
    </source>
</evidence>
<dbReference type="SUPFAM" id="SSF48452">
    <property type="entry name" value="TPR-like"/>
    <property type="match status" value="2"/>
</dbReference>
<dbReference type="eggNOG" id="KOG2029">
    <property type="taxonomic scope" value="Eukaryota"/>
</dbReference>
<reference evidence="3 4" key="1">
    <citation type="journal article" date="2011" name="PLoS Pathog.">
        <title>Endophytic Life Strategies Decoded by Genome and Transcriptome Analyses of the Mutualistic Root Symbiont Piriformospora indica.</title>
        <authorList>
            <person name="Zuccaro A."/>
            <person name="Lahrmann U."/>
            <person name="Guldener U."/>
            <person name="Langen G."/>
            <person name="Pfiffi S."/>
            <person name="Biedenkopf D."/>
            <person name="Wong P."/>
            <person name="Samans B."/>
            <person name="Grimm C."/>
            <person name="Basiewicz M."/>
            <person name="Murat C."/>
            <person name="Martin F."/>
            <person name="Kogel K.H."/>
        </authorList>
    </citation>
    <scope>NUCLEOTIDE SEQUENCE [LARGE SCALE GENOMIC DNA]</scope>
    <source>
        <strain evidence="3 4">DSM 11827</strain>
    </source>
</reference>
<dbReference type="InterPro" id="IPR002182">
    <property type="entry name" value="NB-ARC"/>
</dbReference>
<dbReference type="Pfam" id="PF13374">
    <property type="entry name" value="TPR_10"/>
    <property type="match status" value="2"/>
</dbReference>
<dbReference type="SMART" id="SM00028">
    <property type="entry name" value="TPR"/>
    <property type="match status" value="4"/>
</dbReference>
<gene>
    <name evidence="3" type="ORF">PIIN_08507</name>
</gene>
<dbReference type="SUPFAM" id="SSF52540">
    <property type="entry name" value="P-loop containing nucleoside triphosphate hydrolases"/>
    <property type="match status" value="1"/>
</dbReference>
<dbReference type="Pfam" id="PF13424">
    <property type="entry name" value="TPR_12"/>
    <property type="match status" value="2"/>
</dbReference>
<sequence>MSDIFKHSKNILNRARASLHTNQGQSTSAAHSSNDKSSTSKPPSKTGDLGFLTIASGTDPVVDIVAIHGLQGHREKSWTTKDGTLWLRDLLPSDLPNARILSYGYDADTHSRECVSTQTMRRHADGLAKALARERKDAPRRPIIFLAHNLGGIILKWALVICHNQRLESKAELRDILISTHAILFFGTPHSGVDTTLLEAINGCASLYMKTTKAVLKDLRAHSSELENIQSLYVETSEKIKSVFFCEEYQAPINGERRRLHVPHHAAVIAGDRNATTIVLHTDHEGLVRFSAANSDDYRSVLHYLQEYFNSAATTVRENWIIEDNCRTAAKGEFAAEEVMLPKPRPSVSRSYIERKGIESQMTQKLLPEGRVKRQPRCILYGLGGAGKTQLATNWIQEHESSFSRVIFVDASSQAQLEADLQRSIRSVGQIYSKMTWEDAVAYLDGKEKGWLLFFDHADSPDLNLCQYLPESMNGTIIITTRNQDYVVVAPDGAVPVGGLEENEAIELLHTVAQLSPESDFKSREIAKELGRLAVAVTQAGVYIRRTRDLNTYLDTFREQRNRLMRRASDISKDYSSSTYTAFDLSFSQLTAKAQEFLKICAFFHHTLIPRNLFKDSTVSSFTTYTVLQSYPPPEDDQIWISELQGTFGQNWDDLAFQDVVDSASRVSLIDISTDVGSFYNIHPLLQMYIKDTLTEQGVQRYQRMATQLMLGAIRPSQGNNTWHWQLRPHANAVAQPVLLRMDAAHALAFNELYTSLDDWQACHRLLGSVFIRLTHYGIAVCLTRQKIVQRKLLAIHLEEFGQKDQRTLVVMRSLANTLQSSGRLGEAEALQREALSLHMEVLGPEHEATIEVKASLGITLRSRGQPHEAETIQREVLATLRETLDNRNLRSVSAMGNLANTLAELGQLDEAEEMARTVHTLNAEILGPQHPDTFAAMINLGIILTRIGRLDEAGTMLREVLAFRRETFGERHPDTLMAKANLANTLVQSRQFDKAIEIEREVLAVRSDIFGLRNPETLHVSYNLAQILYSSGQLEEAAKLLDEGMEVRTQILGEDHPLTRDAKALRERITEKLWLMQNPNHPVTLLLKGSI</sequence>
<dbReference type="InterPro" id="IPR029058">
    <property type="entry name" value="AB_hydrolase_fold"/>
</dbReference>
<dbReference type="GO" id="GO:0043531">
    <property type="term" value="F:ADP binding"/>
    <property type="evidence" value="ECO:0007669"/>
    <property type="project" value="InterPro"/>
</dbReference>
<comment type="caution">
    <text evidence="3">The sequence shown here is derived from an EMBL/GenBank/DDBJ whole genome shotgun (WGS) entry which is preliminary data.</text>
</comment>
<evidence type="ECO:0000313" key="4">
    <source>
        <dbReference type="Proteomes" id="UP000007148"/>
    </source>
</evidence>
<dbReference type="Gene3D" id="3.40.50.1820">
    <property type="entry name" value="alpha/beta hydrolase"/>
    <property type="match status" value="1"/>
</dbReference>
<dbReference type="Gene3D" id="3.40.50.300">
    <property type="entry name" value="P-loop containing nucleotide triphosphate hydrolases"/>
    <property type="match status" value="1"/>
</dbReference>
<feature type="compositionally biased region" description="Low complexity" evidence="1">
    <location>
        <begin position="26"/>
        <end position="46"/>
    </location>
</feature>